<comment type="caution">
    <text evidence="3">Lacks conserved residue(s) required for the propagation of feature annotation.</text>
</comment>
<evidence type="ECO:0000259" key="4">
    <source>
        <dbReference type="PROSITE" id="PS01180"/>
    </source>
</evidence>
<evidence type="ECO:0000256" key="1">
    <source>
        <dbReference type="ARBA" id="ARBA00022737"/>
    </source>
</evidence>
<dbReference type="SUPFAM" id="SSF49854">
    <property type="entry name" value="Spermadhesin, CUB domain"/>
    <property type="match status" value="1"/>
</dbReference>
<reference evidence="5" key="1">
    <citation type="submission" date="2023-10" db="EMBL/GenBank/DDBJ databases">
        <title>Genome assemblies of two species of porcelain crab, Petrolisthes cinctipes and Petrolisthes manimaculis (Anomura: Porcellanidae).</title>
        <authorList>
            <person name="Angst P."/>
        </authorList>
    </citation>
    <scope>NUCLEOTIDE SEQUENCE</scope>
    <source>
        <strain evidence="5">PB745_01</strain>
        <tissue evidence="5">Gill</tissue>
    </source>
</reference>
<dbReference type="InterPro" id="IPR000859">
    <property type="entry name" value="CUB_dom"/>
</dbReference>
<name>A0AAE1GLF7_PETCI</name>
<dbReference type="Pfam" id="PF00431">
    <property type="entry name" value="CUB"/>
    <property type="match status" value="1"/>
</dbReference>
<proteinExistence type="predicted"/>
<feature type="domain" description="CUB" evidence="4">
    <location>
        <begin position="74"/>
        <end position="192"/>
    </location>
</feature>
<protein>
    <recommendedName>
        <fullName evidence="4">CUB domain-containing protein</fullName>
    </recommendedName>
</protein>
<keyword evidence="1" id="KW-0677">Repeat</keyword>
<evidence type="ECO:0000313" key="5">
    <source>
        <dbReference type="EMBL" id="KAK3895513.1"/>
    </source>
</evidence>
<keyword evidence="2" id="KW-1015">Disulfide bond</keyword>
<dbReference type="EMBL" id="JAWQEG010000038">
    <property type="protein sequence ID" value="KAK3895513.1"/>
    <property type="molecule type" value="Genomic_DNA"/>
</dbReference>
<evidence type="ECO:0000256" key="3">
    <source>
        <dbReference type="PROSITE-ProRule" id="PRU00059"/>
    </source>
</evidence>
<accession>A0AAE1GLF7</accession>
<dbReference type="AlphaFoldDB" id="A0AAE1GLF7"/>
<dbReference type="PANTHER" id="PTHR24251">
    <property type="entry name" value="OVOCHYMASE-RELATED"/>
    <property type="match status" value="1"/>
</dbReference>
<sequence length="192" mass="21887">MKSIVFDLDPTDCEDYVMVTSLFGKTQKFCGSKSKINFKSSSFNFIIDFVTNDMDNSMGFNISLIPRITHNPDCHEVITLEAGQEYTLDSPFFGQGKVKKKAYCEWRLVAPEGSNIQVKKLISRLKPSSDCMKDFLLLNGNMEKLYPPATSLQYCNKFNTMDVMTTDTNMLYVAYQKKRAKTKGFRLIAMVV</sequence>
<dbReference type="PROSITE" id="PS01180">
    <property type="entry name" value="CUB"/>
    <property type="match status" value="1"/>
</dbReference>
<gene>
    <name evidence="5" type="ORF">Pcinc_000752</name>
</gene>
<evidence type="ECO:0000313" key="6">
    <source>
        <dbReference type="Proteomes" id="UP001286313"/>
    </source>
</evidence>
<dbReference type="Gene3D" id="2.60.120.290">
    <property type="entry name" value="Spermadhesin, CUB domain"/>
    <property type="match status" value="2"/>
</dbReference>
<keyword evidence="6" id="KW-1185">Reference proteome</keyword>
<dbReference type="SMART" id="SM00042">
    <property type="entry name" value="CUB"/>
    <property type="match status" value="1"/>
</dbReference>
<dbReference type="InterPro" id="IPR035914">
    <property type="entry name" value="Sperma_CUB_dom_sf"/>
</dbReference>
<dbReference type="Proteomes" id="UP001286313">
    <property type="component" value="Unassembled WGS sequence"/>
</dbReference>
<organism evidence="5 6">
    <name type="scientific">Petrolisthes cinctipes</name>
    <name type="common">Flat porcelain crab</name>
    <dbReference type="NCBI Taxonomy" id="88211"/>
    <lineage>
        <taxon>Eukaryota</taxon>
        <taxon>Metazoa</taxon>
        <taxon>Ecdysozoa</taxon>
        <taxon>Arthropoda</taxon>
        <taxon>Crustacea</taxon>
        <taxon>Multicrustacea</taxon>
        <taxon>Malacostraca</taxon>
        <taxon>Eumalacostraca</taxon>
        <taxon>Eucarida</taxon>
        <taxon>Decapoda</taxon>
        <taxon>Pleocyemata</taxon>
        <taxon>Anomura</taxon>
        <taxon>Galatheoidea</taxon>
        <taxon>Porcellanidae</taxon>
        <taxon>Petrolisthes</taxon>
    </lineage>
</organism>
<evidence type="ECO:0000256" key="2">
    <source>
        <dbReference type="ARBA" id="ARBA00023157"/>
    </source>
</evidence>
<comment type="caution">
    <text evidence="5">The sequence shown here is derived from an EMBL/GenBank/DDBJ whole genome shotgun (WGS) entry which is preliminary data.</text>
</comment>